<keyword evidence="3" id="KW-0808">Transferase</keyword>
<evidence type="ECO:0000259" key="2">
    <source>
        <dbReference type="PROSITE" id="PS50405"/>
    </source>
</evidence>
<dbReference type="CDD" id="cd03056">
    <property type="entry name" value="GST_N_4"/>
    <property type="match status" value="1"/>
</dbReference>
<dbReference type="PANTHER" id="PTHR44051">
    <property type="entry name" value="GLUTATHIONE S-TRANSFERASE-RELATED"/>
    <property type="match status" value="1"/>
</dbReference>
<dbReference type="InterPro" id="IPR004046">
    <property type="entry name" value="GST_C"/>
</dbReference>
<accession>A0A0A0D3Y4</accession>
<dbReference type="InterPro" id="IPR036282">
    <property type="entry name" value="Glutathione-S-Trfase_C_sf"/>
</dbReference>
<evidence type="ECO:0000313" key="3">
    <source>
        <dbReference type="EMBL" id="KGM33391.1"/>
    </source>
</evidence>
<dbReference type="PANTHER" id="PTHR44051:SF8">
    <property type="entry name" value="GLUTATHIONE S-TRANSFERASE GSTA"/>
    <property type="match status" value="1"/>
</dbReference>
<feature type="domain" description="GST C-terminal" evidence="2">
    <location>
        <begin position="84"/>
        <end position="212"/>
    </location>
</feature>
<dbReference type="InterPro" id="IPR036249">
    <property type="entry name" value="Thioredoxin-like_sf"/>
</dbReference>
<gene>
    <name evidence="3" type="ORF">P409_16110</name>
</gene>
<dbReference type="InterPro" id="IPR010987">
    <property type="entry name" value="Glutathione-S-Trfase_C-like"/>
</dbReference>
<dbReference type="EMBL" id="JANX01000190">
    <property type="protein sequence ID" value="KGM33391.1"/>
    <property type="molecule type" value="Genomic_DNA"/>
</dbReference>
<dbReference type="SFLD" id="SFLDG00358">
    <property type="entry name" value="Main_(cytGST)"/>
    <property type="match status" value="1"/>
</dbReference>
<evidence type="ECO:0000259" key="1">
    <source>
        <dbReference type="PROSITE" id="PS50404"/>
    </source>
</evidence>
<dbReference type="InterPro" id="IPR040079">
    <property type="entry name" value="Glutathione_S-Trfase"/>
</dbReference>
<dbReference type="SUPFAM" id="SSF47616">
    <property type="entry name" value="GST C-terminal domain-like"/>
    <property type="match status" value="1"/>
</dbReference>
<reference evidence="3 4" key="1">
    <citation type="submission" date="2014-01" db="EMBL/GenBank/DDBJ databases">
        <title>Genome sequence determination for a cystic fibrosis isolate, Inquilinus limosus.</title>
        <authorList>
            <person name="Pino M."/>
            <person name="Di Conza J."/>
            <person name="Gutkind G."/>
        </authorList>
    </citation>
    <scope>NUCLEOTIDE SEQUENCE [LARGE SCALE GENOMIC DNA]</scope>
    <source>
        <strain evidence="3 4">MP06</strain>
    </source>
</reference>
<dbReference type="Gene3D" id="1.20.1050.10">
    <property type="match status" value="1"/>
</dbReference>
<proteinExistence type="predicted"/>
<dbReference type="Pfam" id="PF00043">
    <property type="entry name" value="GST_C"/>
    <property type="match status" value="1"/>
</dbReference>
<dbReference type="SFLD" id="SFLDS00019">
    <property type="entry name" value="Glutathione_Transferase_(cytos"/>
    <property type="match status" value="1"/>
</dbReference>
<dbReference type="PROSITE" id="PS50404">
    <property type="entry name" value="GST_NTER"/>
    <property type="match status" value="1"/>
</dbReference>
<dbReference type="Pfam" id="PF13409">
    <property type="entry name" value="GST_N_2"/>
    <property type="match status" value="1"/>
</dbReference>
<dbReference type="GO" id="GO:0016740">
    <property type="term" value="F:transferase activity"/>
    <property type="evidence" value="ECO:0007669"/>
    <property type="project" value="UniProtKB-KW"/>
</dbReference>
<dbReference type="SUPFAM" id="SSF52833">
    <property type="entry name" value="Thioredoxin-like"/>
    <property type="match status" value="1"/>
</dbReference>
<dbReference type="AlphaFoldDB" id="A0A0A0D3Y4"/>
<dbReference type="Gene3D" id="3.40.30.10">
    <property type="entry name" value="Glutaredoxin"/>
    <property type="match status" value="1"/>
</dbReference>
<dbReference type="OrthoDB" id="9810080at2"/>
<protein>
    <submittedName>
        <fullName evidence="3">Glutathione S-transferase</fullName>
    </submittedName>
</protein>
<sequence>MITLYDYLPSQNAYKVRLLLAQLQRPYRTEIISIFEGEGQRPEYLAINPTGAVPAIRLDDGRVVAESNAILWFLAEGTPYLPEDRFARAKVLQWLSFEGDYVQSTIATLRHWVMTGKAARRPAALVEAKREGSLKTLAILDRELSGRAYITGAAYGIADIAVFAYVHRAEEAELPLADFPNVTAWIDRVRSQPRFLAETFPYSIDPHSVNELP</sequence>
<organism evidence="3 4">
    <name type="scientific">Inquilinus limosus MP06</name>
    <dbReference type="NCBI Taxonomy" id="1398085"/>
    <lineage>
        <taxon>Bacteria</taxon>
        <taxon>Pseudomonadati</taxon>
        <taxon>Pseudomonadota</taxon>
        <taxon>Alphaproteobacteria</taxon>
        <taxon>Rhodospirillales</taxon>
        <taxon>Rhodospirillaceae</taxon>
        <taxon>Inquilinus</taxon>
    </lineage>
</organism>
<dbReference type="PROSITE" id="PS50405">
    <property type="entry name" value="GST_CTER"/>
    <property type="match status" value="1"/>
</dbReference>
<evidence type="ECO:0000313" key="4">
    <source>
        <dbReference type="Proteomes" id="UP000029995"/>
    </source>
</evidence>
<dbReference type="Proteomes" id="UP000029995">
    <property type="component" value="Unassembled WGS sequence"/>
</dbReference>
<feature type="domain" description="GST N-terminal" evidence="1">
    <location>
        <begin position="1"/>
        <end position="82"/>
    </location>
</feature>
<dbReference type="InterPro" id="IPR004045">
    <property type="entry name" value="Glutathione_S-Trfase_N"/>
</dbReference>
<name>A0A0A0D3Y4_9PROT</name>
<comment type="caution">
    <text evidence="3">The sequence shown here is derived from an EMBL/GenBank/DDBJ whole genome shotgun (WGS) entry which is preliminary data.</text>
</comment>